<protein>
    <recommendedName>
        <fullName evidence="1">Metal-dependent carboxypeptidase</fullName>
        <ecNumber evidence="1">3.4.17.19</ecNumber>
    </recommendedName>
</protein>
<dbReference type="SUPFAM" id="SSF55486">
    <property type="entry name" value="Metalloproteases ('zincins'), catalytic domain"/>
    <property type="match status" value="1"/>
</dbReference>
<dbReference type="Gene3D" id="1.10.1370.30">
    <property type="match status" value="1"/>
</dbReference>
<sequence length="506" mass="57442">MDYKDVVAKIKDYYKEIYLLSHVQAILGWDQETYMPEAAIAERAEQAALLQSLIHKRRTSDELGRLLEEAGASSDRPAGAESLSDTDAAIVRETYREYSRAIKLPEELVVRFAQVTSRAQAVWQKARIEDDFGLFAPVLSEIVDMVREMASLYGYQEHPYDALLDEYEPYAKASDIKRIFDAVEAPIVELVQRIGEINQVDDSFLHYKTDKEEQKRLSLALLDKLGYDFKRGRLDVSAHPFTTTLGSDDVRITTRFLEDFLPSSIFGTIHEAGHALYEMGISADLHGTILADGVSLGIHESQSRFWENVIGRRRSFWQKNMQLISSAIPALSDVSAESFYKAVNKVKPSFIRVEADEVTYILHIILRFRLEMGMVDGSLEVNDLPDAWNQQTKALLGIVPKKYSDGVLQDIHWSFGGIGYFPTYALGTLYASQFAHAIEKELGSIDELIAKDRLADILSWLRDKIHKYGKIYPADELCRRATGESLNPEYFIKYIEGKYGDVYNLS</sequence>
<reference evidence="2 3" key="1">
    <citation type="submission" date="2024-03" db="EMBL/GenBank/DDBJ databases">
        <title>Ignisphaera cupida sp. nov., a hyperthermophilic hydrolytic archaeon from a hot spring of Kamchatka, and proposal of Ignisphaeraceae fam. nov.</title>
        <authorList>
            <person name="Podosokorskaya O.A."/>
            <person name="Elcheninov A.G."/>
            <person name="Maltseva A.I."/>
            <person name="Zayulina K.S."/>
            <person name="Novikov A."/>
            <person name="Merkel A.Y."/>
        </authorList>
    </citation>
    <scope>NUCLEOTIDE SEQUENCE [LARGE SCALE GENOMIC DNA]</scope>
    <source>
        <strain evidence="2 3">38H-sp</strain>
    </source>
</reference>
<keyword evidence="1 2" id="KW-0378">Hydrolase</keyword>
<keyword evidence="1" id="KW-0479">Metal-binding</keyword>
<name>A0ABU9UD65_9SPIR</name>
<dbReference type="PROSITE" id="PS52034">
    <property type="entry name" value="PEPTIDASE_M32"/>
    <property type="match status" value="1"/>
</dbReference>
<proteinExistence type="inferred from homology"/>
<dbReference type="RefSeq" id="WP_420070057.1">
    <property type="nucleotide sequence ID" value="NZ_JBCHKQ010000004.1"/>
</dbReference>
<evidence type="ECO:0000313" key="3">
    <source>
        <dbReference type="Proteomes" id="UP001466331"/>
    </source>
</evidence>
<dbReference type="Proteomes" id="UP001466331">
    <property type="component" value="Unassembled WGS sequence"/>
</dbReference>
<evidence type="ECO:0000313" key="2">
    <source>
        <dbReference type="EMBL" id="MEM5948606.1"/>
    </source>
</evidence>
<dbReference type="PANTHER" id="PTHR34217">
    <property type="entry name" value="METAL-DEPENDENT CARBOXYPEPTIDASE"/>
    <property type="match status" value="1"/>
</dbReference>
<dbReference type="InterPro" id="IPR001333">
    <property type="entry name" value="Peptidase_M32_Taq"/>
</dbReference>
<comment type="similarity">
    <text evidence="1">Belongs to the peptidase M32 family.</text>
</comment>
<comment type="caution">
    <text evidence="2">The sequence shown here is derived from an EMBL/GenBank/DDBJ whole genome shotgun (WGS) entry which is preliminary data.</text>
</comment>
<keyword evidence="1 2" id="KW-0121">Carboxypeptidase</keyword>
<keyword evidence="1" id="KW-0482">Metalloprotease</keyword>
<gene>
    <name evidence="2" type="ORF">WKV44_08620</name>
</gene>
<organism evidence="2 3">
    <name type="scientific">Rarispira pelagica</name>
    <dbReference type="NCBI Taxonomy" id="3141764"/>
    <lineage>
        <taxon>Bacteria</taxon>
        <taxon>Pseudomonadati</taxon>
        <taxon>Spirochaetota</taxon>
        <taxon>Spirochaetia</taxon>
        <taxon>Winmispirales</taxon>
        <taxon>Winmispiraceae</taxon>
        <taxon>Rarispira</taxon>
    </lineage>
</organism>
<comment type="catalytic activity">
    <reaction evidence="1">
        <text>Release of a C-terminal amino acid with broad specificity, except for -Pro.</text>
        <dbReference type="EC" id="3.4.17.19"/>
    </reaction>
</comment>
<accession>A0ABU9UD65</accession>
<dbReference type="PIRSF" id="PIRSF006615">
    <property type="entry name" value="Zn_crbxpep_Taq"/>
    <property type="match status" value="1"/>
</dbReference>
<keyword evidence="3" id="KW-1185">Reference proteome</keyword>
<keyword evidence="1" id="KW-0645">Protease</keyword>
<dbReference type="PANTHER" id="PTHR34217:SF1">
    <property type="entry name" value="CARBOXYPEPTIDASE 1"/>
    <property type="match status" value="1"/>
</dbReference>
<dbReference type="GO" id="GO:0004180">
    <property type="term" value="F:carboxypeptidase activity"/>
    <property type="evidence" value="ECO:0007669"/>
    <property type="project" value="UniProtKB-KW"/>
</dbReference>
<evidence type="ECO:0000256" key="1">
    <source>
        <dbReference type="PIRNR" id="PIRNR006615"/>
    </source>
</evidence>
<dbReference type="Pfam" id="PF02074">
    <property type="entry name" value="Peptidase_M32"/>
    <property type="match status" value="1"/>
</dbReference>
<dbReference type="EC" id="3.4.17.19" evidence="1"/>
<dbReference type="EMBL" id="JBCHKQ010000004">
    <property type="protein sequence ID" value="MEM5948606.1"/>
    <property type="molecule type" value="Genomic_DNA"/>
</dbReference>
<dbReference type="CDD" id="cd06460">
    <property type="entry name" value="M32_Taq"/>
    <property type="match status" value="1"/>
</dbReference>
<comment type="function">
    <text evidence="1">Broad specificity carboxypetidase that releases amino acids sequentially from the C-terminus, including neutral, aromatic, polar and basic residues.</text>
</comment>
<dbReference type="PRINTS" id="PR00998">
    <property type="entry name" value="CRBOXYPTASET"/>
</dbReference>